<organism evidence="2 3">
    <name type="scientific">Actinoplanes ianthinogenes</name>
    <dbReference type="NCBI Taxonomy" id="122358"/>
    <lineage>
        <taxon>Bacteria</taxon>
        <taxon>Bacillati</taxon>
        <taxon>Actinomycetota</taxon>
        <taxon>Actinomycetes</taxon>
        <taxon>Micromonosporales</taxon>
        <taxon>Micromonosporaceae</taxon>
        <taxon>Actinoplanes</taxon>
    </lineage>
</organism>
<protein>
    <submittedName>
        <fullName evidence="2">Uncharacterized protein</fullName>
    </submittedName>
</protein>
<evidence type="ECO:0000313" key="2">
    <source>
        <dbReference type="EMBL" id="BCJ40400.1"/>
    </source>
</evidence>
<dbReference type="RefSeq" id="WP_189331204.1">
    <property type="nucleotide sequence ID" value="NZ_AP023356.1"/>
</dbReference>
<dbReference type="Proteomes" id="UP000676967">
    <property type="component" value="Chromosome"/>
</dbReference>
<dbReference type="EMBL" id="AP023356">
    <property type="protein sequence ID" value="BCJ40400.1"/>
    <property type="molecule type" value="Genomic_DNA"/>
</dbReference>
<evidence type="ECO:0000256" key="1">
    <source>
        <dbReference type="SAM" id="Phobius"/>
    </source>
</evidence>
<proteinExistence type="predicted"/>
<reference evidence="2 3" key="1">
    <citation type="submission" date="2020-08" db="EMBL/GenBank/DDBJ databases">
        <title>Whole genome shotgun sequence of Actinoplanes ianthinogenes NBRC 13996.</title>
        <authorList>
            <person name="Komaki H."/>
            <person name="Tamura T."/>
        </authorList>
    </citation>
    <scope>NUCLEOTIDE SEQUENCE [LARGE SCALE GENOMIC DNA]</scope>
    <source>
        <strain evidence="2 3">NBRC 13996</strain>
    </source>
</reference>
<evidence type="ECO:0000313" key="3">
    <source>
        <dbReference type="Proteomes" id="UP000676967"/>
    </source>
</evidence>
<accession>A0ABM7LME0</accession>
<feature type="transmembrane region" description="Helical" evidence="1">
    <location>
        <begin position="7"/>
        <end position="30"/>
    </location>
</feature>
<feature type="transmembrane region" description="Helical" evidence="1">
    <location>
        <begin position="42"/>
        <end position="62"/>
    </location>
</feature>
<name>A0ABM7LME0_9ACTN</name>
<feature type="transmembrane region" description="Helical" evidence="1">
    <location>
        <begin position="69"/>
        <end position="89"/>
    </location>
</feature>
<keyword evidence="1" id="KW-0812">Transmembrane</keyword>
<keyword evidence="1" id="KW-1133">Transmembrane helix</keyword>
<sequence length="93" mass="10341">MSTLLRFRLAVPFVVLSLLFLLFTALGIWLNWHLVSAANHTLSLFMCLMFAIAVGISVSIGFDRSGRVPWWRMGAVVLFIALGMGVAWVRGMV</sequence>
<gene>
    <name evidence="2" type="ORF">Aiant_10570</name>
</gene>
<keyword evidence="1" id="KW-0472">Membrane</keyword>
<keyword evidence="3" id="KW-1185">Reference proteome</keyword>